<sequence>DQQDDKFETIFRSAFGGNPFFHSFSFDDETRYRNSSSYHCNRSRSNYYYYQEDDSDSSPENERVLSSDRVALGLSRSGPLNLVDVKNAYRACALKWHPDRHHGSSKAVAEEKFKACSAAYQSLCSEL</sequence>
<reference evidence="2 3" key="1">
    <citation type="journal article" date="2013" name="BMC Genomics">
        <title>The miniature genome of a carnivorous plant Genlisea aurea contains a low number of genes and short non-coding sequences.</title>
        <authorList>
            <person name="Leushkin E.V."/>
            <person name="Sutormin R.A."/>
            <person name="Nabieva E.R."/>
            <person name="Penin A.A."/>
            <person name="Kondrashov A.S."/>
            <person name="Logacheva M.D."/>
        </authorList>
    </citation>
    <scope>NUCLEOTIDE SEQUENCE [LARGE SCALE GENOMIC DNA]</scope>
</reference>
<keyword evidence="3" id="KW-1185">Reference proteome</keyword>
<protein>
    <recommendedName>
        <fullName evidence="1">J domain-containing protein</fullName>
    </recommendedName>
</protein>
<accession>S8D9V3</accession>
<organism evidence="2 3">
    <name type="scientific">Genlisea aurea</name>
    <dbReference type="NCBI Taxonomy" id="192259"/>
    <lineage>
        <taxon>Eukaryota</taxon>
        <taxon>Viridiplantae</taxon>
        <taxon>Streptophyta</taxon>
        <taxon>Embryophyta</taxon>
        <taxon>Tracheophyta</taxon>
        <taxon>Spermatophyta</taxon>
        <taxon>Magnoliopsida</taxon>
        <taxon>eudicotyledons</taxon>
        <taxon>Gunneridae</taxon>
        <taxon>Pentapetalae</taxon>
        <taxon>asterids</taxon>
        <taxon>lamiids</taxon>
        <taxon>Lamiales</taxon>
        <taxon>Lentibulariaceae</taxon>
        <taxon>Genlisea</taxon>
    </lineage>
</organism>
<dbReference type="PANTHER" id="PTHR45376">
    <property type="entry name" value="CHAPERONE DNAJ-DOMAIN SUPERFAMILY PROTEIN-RELATED"/>
    <property type="match status" value="1"/>
</dbReference>
<dbReference type="Gene3D" id="1.10.287.110">
    <property type="entry name" value="DnaJ domain"/>
    <property type="match status" value="1"/>
</dbReference>
<dbReference type="SUPFAM" id="SSF46565">
    <property type="entry name" value="Chaperone J-domain"/>
    <property type="match status" value="1"/>
</dbReference>
<feature type="non-terminal residue" evidence="2">
    <location>
        <position position="127"/>
    </location>
</feature>
<evidence type="ECO:0000259" key="1">
    <source>
        <dbReference type="PROSITE" id="PS50076"/>
    </source>
</evidence>
<proteinExistence type="predicted"/>
<dbReference type="CDD" id="cd06257">
    <property type="entry name" value="DnaJ"/>
    <property type="match status" value="1"/>
</dbReference>
<dbReference type="InterPro" id="IPR036869">
    <property type="entry name" value="J_dom_sf"/>
</dbReference>
<dbReference type="PROSITE" id="PS50076">
    <property type="entry name" value="DNAJ_2"/>
    <property type="match status" value="1"/>
</dbReference>
<evidence type="ECO:0000313" key="3">
    <source>
        <dbReference type="Proteomes" id="UP000015453"/>
    </source>
</evidence>
<dbReference type="PRINTS" id="PR00625">
    <property type="entry name" value="JDOMAIN"/>
</dbReference>
<name>S8D9V3_9LAMI</name>
<feature type="domain" description="J" evidence="1">
    <location>
        <begin position="67"/>
        <end position="127"/>
    </location>
</feature>
<comment type="caution">
    <text evidence="2">The sequence shown here is derived from an EMBL/GenBank/DDBJ whole genome shotgun (WGS) entry which is preliminary data.</text>
</comment>
<dbReference type="Proteomes" id="UP000015453">
    <property type="component" value="Unassembled WGS sequence"/>
</dbReference>
<gene>
    <name evidence="2" type="ORF">M569_15355</name>
</gene>
<dbReference type="SMART" id="SM00271">
    <property type="entry name" value="DnaJ"/>
    <property type="match status" value="1"/>
</dbReference>
<dbReference type="EMBL" id="AUSU01008354">
    <property type="protein sequence ID" value="EPS59453.1"/>
    <property type="molecule type" value="Genomic_DNA"/>
</dbReference>
<dbReference type="PANTHER" id="PTHR45376:SF1">
    <property type="entry name" value="CHAPERONE DNAJ-DOMAIN SUPERFAMILY PROTEIN-RELATED"/>
    <property type="match status" value="1"/>
</dbReference>
<dbReference type="AlphaFoldDB" id="S8D9V3"/>
<evidence type="ECO:0000313" key="2">
    <source>
        <dbReference type="EMBL" id="EPS59453.1"/>
    </source>
</evidence>
<dbReference type="OrthoDB" id="10250354at2759"/>
<dbReference type="InterPro" id="IPR001623">
    <property type="entry name" value="DnaJ_domain"/>
</dbReference>
<dbReference type="Pfam" id="PF00226">
    <property type="entry name" value="DnaJ"/>
    <property type="match status" value="1"/>
</dbReference>
<feature type="non-terminal residue" evidence="2">
    <location>
        <position position="1"/>
    </location>
</feature>